<proteinExistence type="predicted"/>
<gene>
    <name evidence="2" type="ORF">BV898_13675</name>
</gene>
<keyword evidence="3" id="KW-1185">Reference proteome</keyword>
<accession>A0A1W0W9Z0</accession>
<comment type="caution">
    <text evidence="2">The sequence shown here is derived from an EMBL/GenBank/DDBJ whole genome shotgun (WGS) entry which is preliminary data.</text>
</comment>
<dbReference type="AlphaFoldDB" id="A0A1W0W9Z0"/>
<feature type="signal peptide" evidence="1">
    <location>
        <begin position="1"/>
        <end position="23"/>
    </location>
</feature>
<organism evidence="2 3">
    <name type="scientific">Hypsibius exemplaris</name>
    <name type="common">Freshwater tardigrade</name>
    <dbReference type="NCBI Taxonomy" id="2072580"/>
    <lineage>
        <taxon>Eukaryota</taxon>
        <taxon>Metazoa</taxon>
        <taxon>Ecdysozoa</taxon>
        <taxon>Tardigrada</taxon>
        <taxon>Eutardigrada</taxon>
        <taxon>Parachela</taxon>
        <taxon>Hypsibioidea</taxon>
        <taxon>Hypsibiidae</taxon>
        <taxon>Hypsibius</taxon>
    </lineage>
</organism>
<sequence length="124" mass="13843">MKVILSVISCALLVVLLAQHGEGAATYVTDCTLWNQPRCHNGADMVERGRWDCATAGNKARGCCIHRDQCEWLAVKDGGCNAEFPVRAFAGVQQCDHRVTTEAFQDFDMDGETIRRNAYWCCRN</sequence>
<evidence type="ECO:0008006" key="4">
    <source>
        <dbReference type="Google" id="ProtNLM"/>
    </source>
</evidence>
<protein>
    <recommendedName>
        <fullName evidence="4">Secreted protein</fullName>
    </recommendedName>
</protein>
<dbReference type="Proteomes" id="UP000192578">
    <property type="component" value="Unassembled WGS sequence"/>
</dbReference>
<evidence type="ECO:0000313" key="3">
    <source>
        <dbReference type="Proteomes" id="UP000192578"/>
    </source>
</evidence>
<evidence type="ECO:0000256" key="1">
    <source>
        <dbReference type="SAM" id="SignalP"/>
    </source>
</evidence>
<name>A0A1W0W9Z0_HYPEX</name>
<keyword evidence="1" id="KW-0732">Signal</keyword>
<feature type="chain" id="PRO_5012280473" description="Secreted protein" evidence="1">
    <location>
        <begin position="24"/>
        <end position="124"/>
    </location>
</feature>
<evidence type="ECO:0000313" key="2">
    <source>
        <dbReference type="EMBL" id="OQV12025.1"/>
    </source>
</evidence>
<reference evidence="3" key="1">
    <citation type="submission" date="2017-01" db="EMBL/GenBank/DDBJ databases">
        <title>Comparative genomics of anhydrobiosis in the tardigrade Hypsibius dujardini.</title>
        <authorList>
            <person name="Yoshida Y."/>
            <person name="Koutsovoulos G."/>
            <person name="Laetsch D."/>
            <person name="Stevens L."/>
            <person name="Kumar S."/>
            <person name="Horikawa D."/>
            <person name="Ishino K."/>
            <person name="Komine S."/>
            <person name="Tomita M."/>
            <person name="Blaxter M."/>
            <person name="Arakawa K."/>
        </authorList>
    </citation>
    <scope>NUCLEOTIDE SEQUENCE [LARGE SCALE GENOMIC DNA]</scope>
    <source>
        <strain evidence="3">Z151</strain>
    </source>
</reference>
<dbReference type="EMBL" id="MTYJ01000155">
    <property type="protein sequence ID" value="OQV12025.1"/>
    <property type="molecule type" value="Genomic_DNA"/>
</dbReference>